<dbReference type="KEGG" id="vg:36843424"/>
<dbReference type="RefSeq" id="YP_009482830.1">
    <property type="nucleotide sequence ID" value="NC_037667.1"/>
</dbReference>
<feature type="compositionally biased region" description="Low complexity" evidence="1">
    <location>
        <begin position="12"/>
        <end position="25"/>
    </location>
</feature>
<feature type="compositionally biased region" description="Basic residues" evidence="1">
    <location>
        <begin position="26"/>
        <end position="42"/>
    </location>
</feature>
<feature type="region of interest" description="Disordered" evidence="1">
    <location>
        <begin position="292"/>
        <end position="335"/>
    </location>
</feature>
<accession>A0A2U7U802</accession>
<evidence type="ECO:0000256" key="1">
    <source>
        <dbReference type="SAM" id="MobiDB-lite"/>
    </source>
</evidence>
<proteinExistence type="predicted"/>
<feature type="compositionally biased region" description="Low complexity" evidence="1">
    <location>
        <begin position="43"/>
        <end position="57"/>
    </location>
</feature>
<protein>
    <submittedName>
        <fullName evidence="2">Uncharacterized protein</fullName>
    </submittedName>
</protein>
<reference evidence="2" key="1">
    <citation type="journal article" date="2018" name="Nat. Commun.">
        <title>Diversity and evolution of the emerging Pandoraviridae family.</title>
        <authorList>
            <person name="Legendre M."/>
            <person name="Fabre E."/>
            <person name="Poirot O."/>
            <person name="Jeudy S."/>
            <person name="Lartigue A."/>
            <person name="Alempic J.M."/>
            <person name="Beucher L."/>
            <person name="Philippe N."/>
            <person name="Bertaux L."/>
            <person name="Christo-Foroux E."/>
            <person name="Labadie K."/>
            <person name="Coute Y."/>
            <person name="Abergel C."/>
            <person name="Claverie J.M."/>
        </authorList>
    </citation>
    <scope>NUCLEOTIDE SEQUENCE [LARGE SCALE GENOMIC DNA]</scope>
    <source>
        <strain evidence="2">Quercus</strain>
    </source>
</reference>
<evidence type="ECO:0000313" key="2">
    <source>
        <dbReference type="EMBL" id="AVK74561.1"/>
    </source>
</evidence>
<feature type="compositionally biased region" description="Polar residues" evidence="1">
    <location>
        <begin position="1"/>
        <end position="10"/>
    </location>
</feature>
<feature type="region of interest" description="Disordered" evidence="1">
    <location>
        <begin position="1"/>
        <end position="57"/>
    </location>
</feature>
<dbReference type="Proteomes" id="UP000248852">
    <property type="component" value="Segment"/>
</dbReference>
<feature type="compositionally biased region" description="Low complexity" evidence="1">
    <location>
        <begin position="301"/>
        <end position="310"/>
    </location>
</feature>
<feature type="compositionally biased region" description="Acidic residues" evidence="1">
    <location>
        <begin position="362"/>
        <end position="388"/>
    </location>
</feature>
<sequence>MATGQITTAGPRTATTDATRSAAWRGRPRARRVRQRAARWRQRTAAPTATTTTAGTKRPACRIEAADPEASFDEGFTIDALSMDRDAFAAAVPAERRLVVTVATGGTRVAFDVLDVYRWLRANPDGGICGPFGQVPIDQQQRDEILARAERLLPKRQRVTQEPRFDYAWHDTGADLHYHEPPSGAYLRERVAVGDHEGVLYCLDALAPGDVQSAQEARALLVSAANASLTTIFERLVAHEHVGGLLGVPGLASLVGEIGRMYTPRLDLLVPACRALARMAAAHDAAMAARRLESSAKESKSGSGRTADNNGSGGDNRIDNDDDSADPLDDTRHDRDACASDTLAHTVRRIYRYVCLRVAQEDADNDSSSDDDDDDSDDSSSSSSDDEAGGGRRRALPPPDAGCVPNPYCSAAVRAVYEATRVEPDLSCLATAADTGARDLLDYMLGVATSLAPALTVVLARHVIATGCVRSLRLVMHHRARTLDAADMDTIAEAAAAVGPPTGDLLGAVVAVWRRHMAERAVRAPPACPRRMRFED</sequence>
<name>A0A2U7U802_9VIRU</name>
<dbReference type="GeneID" id="36843424"/>
<dbReference type="EMBL" id="MG011689">
    <property type="protein sequence ID" value="AVK74561.1"/>
    <property type="molecule type" value="Genomic_DNA"/>
</dbReference>
<gene>
    <name evidence="2" type="ORF">pqer_cds_139</name>
</gene>
<feature type="region of interest" description="Disordered" evidence="1">
    <location>
        <begin position="362"/>
        <end position="401"/>
    </location>
</feature>
<organism evidence="2">
    <name type="scientific">Pandoravirus quercus</name>
    <dbReference type="NCBI Taxonomy" id="2107709"/>
    <lineage>
        <taxon>Viruses</taxon>
        <taxon>Pandoravirus</taxon>
    </lineage>
</organism>